<gene>
    <name evidence="1" type="ORF">HD556DRAFT_1529478</name>
</gene>
<protein>
    <submittedName>
        <fullName evidence="1">Uncharacterized protein</fullName>
    </submittedName>
</protein>
<keyword evidence="2" id="KW-1185">Reference proteome</keyword>
<dbReference type="EMBL" id="JABBWE010000059">
    <property type="protein sequence ID" value="KAG1789396.1"/>
    <property type="molecule type" value="Genomic_DNA"/>
</dbReference>
<dbReference type="GeneID" id="64603174"/>
<proteinExistence type="predicted"/>
<name>A0A9P7DD72_9AGAM</name>
<organism evidence="1 2">
    <name type="scientific">Suillus plorans</name>
    <dbReference type="NCBI Taxonomy" id="116603"/>
    <lineage>
        <taxon>Eukaryota</taxon>
        <taxon>Fungi</taxon>
        <taxon>Dikarya</taxon>
        <taxon>Basidiomycota</taxon>
        <taxon>Agaricomycotina</taxon>
        <taxon>Agaricomycetes</taxon>
        <taxon>Agaricomycetidae</taxon>
        <taxon>Boletales</taxon>
        <taxon>Suillineae</taxon>
        <taxon>Suillaceae</taxon>
        <taxon>Suillus</taxon>
    </lineage>
</organism>
<accession>A0A9P7DD72</accession>
<comment type="caution">
    <text evidence="1">The sequence shown here is derived from an EMBL/GenBank/DDBJ whole genome shotgun (WGS) entry which is preliminary data.</text>
</comment>
<dbReference type="RefSeq" id="XP_041156468.1">
    <property type="nucleotide sequence ID" value="XM_041309410.1"/>
</dbReference>
<evidence type="ECO:0000313" key="2">
    <source>
        <dbReference type="Proteomes" id="UP000719766"/>
    </source>
</evidence>
<dbReference type="Proteomes" id="UP000719766">
    <property type="component" value="Unassembled WGS sequence"/>
</dbReference>
<reference evidence="1" key="1">
    <citation type="journal article" date="2020" name="New Phytol.">
        <title>Comparative genomics reveals dynamic genome evolution in host specialist ectomycorrhizal fungi.</title>
        <authorList>
            <person name="Lofgren L.A."/>
            <person name="Nguyen N.H."/>
            <person name="Vilgalys R."/>
            <person name="Ruytinx J."/>
            <person name="Liao H.L."/>
            <person name="Branco S."/>
            <person name="Kuo A."/>
            <person name="LaButti K."/>
            <person name="Lipzen A."/>
            <person name="Andreopoulos W."/>
            <person name="Pangilinan J."/>
            <person name="Riley R."/>
            <person name="Hundley H."/>
            <person name="Na H."/>
            <person name="Barry K."/>
            <person name="Grigoriev I.V."/>
            <person name="Stajich J.E."/>
            <person name="Kennedy P.G."/>
        </authorList>
    </citation>
    <scope>NUCLEOTIDE SEQUENCE</scope>
    <source>
        <strain evidence="1">S12</strain>
    </source>
</reference>
<dbReference type="OrthoDB" id="2633880at2759"/>
<dbReference type="AlphaFoldDB" id="A0A9P7DD72"/>
<evidence type="ECO:0000313" key="1">
    <source>
        <dbReference type="EMBL" id="KAG1789396.1"/>
    </source>
</evidence>
<sequence>MTANSSACNPPPYSADTSLYVFLEDGGGRLLPNHKFYQLVDETRRGFLHHNDDILEYMARSTLVDNPTPESQLTRMDEIRDLLRNNCPVIVGSKSAAIGGGLLHDGPDVAEKVAGREHIYLGQDLINQWGSKKSPDGRWLLLTFLLKVILLREFTIASWLTYGIKKSDSIHGNGRCSTPFTQPTDVFVSGCGHLFKNFRSAKDRKLWSILFLNDEGGYLEVPAVNSPVLRKLAAGDWSVFQRDVITSMGPYRKHTKHQHLERVWDVSECTCFGK</sequence>